<dbReference type="PANTHER" id="PTHR30203:SF33">
    <property type="entry name" value="BLR4455 PROTEIN"/>
    <property type="match status" value="1"/>
</dbReference>
<sequence length="938" mass="105139">MSKFHSRLTVGSTITAERLAAAPSLVRQRIIPLGCAILLSTLLLSSVGCHRQYYRKQADCEVNMLLDEKSQHISRPPNTALRIDVDRRSRMFNPFDLDFQPIPTDDPSSYEYMQCVDGRRGYPLWEASGVTNTAESPDWWQFLPLDEDGVLVLNAENAVRIALLHSPEYQAQLEELYLAALDVSNQRFQFDTQFFGGLQTFLTADGRRRSGGGGDSSTRFEVGTYSSGSRPLSLERRFATGGELIAGVANNIVWELSGPNSQSASTIFDFTLLQPLLRGAGRDQVLEGLTYAERNLLANVRAFERYRRSFFLNITIGRGLESQVSTGGPNLSINGQGFGTGGGSASGYLGLLQTQLQIRNLEENIARQSENLLILEDTLIEQLTTIPDDAETIIRQRLQVAQAQSSLLRSQSQLVAQQAGYERSVDAFLRNLGLPPYICARLEDPILQRFELIDRDLLGRREQLASVRTNVGRLNVSILERATFKVDEATGLPESQIEWNDELAKWLLTLKGEIQPLAEFNRTLIVDDLPRIAEDIERFNESLAERQSQNRQLSKMYQEQKTQICSLLNTSEIDESLFDIEGLDSLSEILKDQYDRLGERLNTYQQRIEQLDASIEKLATQGPEDTDPRVVAQTLRDNVILVSQDLLSELADDVLTLQLIQARARTESVLLPEVEIEPATALQIARANRRDWANARANLVDQWRLIEVVANDLESSLDVVFNGDVQNVGNNPLDLRSSTGRLRVGLQWDAPITRLIERNNYRAILIAYEQAKREYYGFEDDVWQQLRAEIRQLQANRLTFELGRQAVSIAASQIELNADIRALNDARGRSSGPTAARDAISALNDLLDAQNSLLNIFVNYEVVRRSLDFDLGTMELTAEGLWIDPGKLDPDYLLTLSGTRESGMIGGCNDCCLPSRPQPRAPDYSLMQQFDGGQTLVE</sequence>
<dbReference type="InterPro" id="IPR010131">
    <property type="entry name" value="MdtP/NodT-like"/>
</dbReference>
<evidence type="ECO:0000256" key="1">
    <source>
        <dbReference type="SAM" id="Coils"/>
    </source>
</evidence>
<evidence type="ECO:0000313" key="3">
    <source>
        <dbReference type="Proteomes" id="UP001416858"/>
    </source>
</evidence>
<comment type="caution">
    <text evidence="2">The sequence shown here is derived from an EMBL/GenBank/DDBJ whole genome shotgun (WGS) entry which is preliminary data.</text>
</comment>
<dbReference type="Proteomes" id="UP001416858">
    <property type="component" value="Unassembled WGS sequence"/>
</dbReference>
<evidence type="ECO:0008006" key="4">
    <source>
        <dbReference type="Google" id="ProtNLM"/>
    </source>
</evidence>
<accession>A0ABP9VKA2</accession>
<protein>
    <recommendedName>
        <fullName evidence="4">Outer membrane efflux protein</fullName>
    </recommendedName>
</protein>
<gene>
    <name evidence="2" type="ORF">Rcae01_01067</name>
</gene>
<feature type="coiled-coil region" evidence="1">
    <location>
        <begin position="587"/>
        <end position="621"/>
    </location>
</feature>
<reference evidence="2 3" key="1">
    <citation type="submission" date="2024-02" db="EMBL/GenBank/DDBJ databases">
        <title>Rhodopirellula caenicola NBRC 110016.</title>
        <authorList>
            <person name="Ichikawa N."/>
            <person name="Katano-Makiyama Y."/>
            <person name="Hidaka K."/>
        </authorList>
    </citation>
    <scope>NUCLEOTIDE SEQUENCE [LARGE SCALE GENOMIC DNA]</scope>
    <source>
        <strain evidence="2 3">NBRC 110016</strain>
    </source>
</reference>
<dbReference type="RefSeq" id="WP_345682637.1">
    <property type="nucleotide sequence ID" value="NZ_BAABRO010000002.1"/>
</dbReference>
<proteinExistence type="predicted"/>
<dbReference type="SUPFAM" id="SSF56954">
    <property type="entry name" value="Outer membrane efflux proteins (OEP)"/>
    <property type="match status" value="2"/>
</dbReference>
<evidence type="ECO:0000313" key="2">
    <source>
        <dbReference type="EMBL" id="GAA5505622.1"/>
    </source>
</evidence>
<feature type="coiled-coil region" evidence="1">
    <location>
        <begin position="351"/>
        <end position="378"/>
    </location>
</feature>
<dbReference type="PANTHER" id="PTHR30203">
    <property type="entry name" value="OUTER MEMBRANE CATION EFFLUX PROTEIN"/>
    <property type="match status" value="1"/>
</dbReference>
<keyword evidence="1" id="KW-0175">Coiled coil</keyword>
<keyword evidence="3" id="KW-1185">Reference proteome</keyword>
<dbReference type="EMBL" id="BAABRO010000002">
    <property type="protein sequence ID" value="GAA5505622.1"/>
    <property type="molecule type" value="Genomic_DNA"/>
</dbReference>
<organism evidence="2 3">
    <name type="scientific">Novipirellula caenicola</name>
    <dbReference type="NCBI Taxonomy" id="1536901"/>
    <lineage>
        <taxon>Bacteria</taxon>
        <taxon>Pseudomonadati</taxon>
        <taxon>Planctomycetota</taxon>
        <taxon>Planctomycetia</taxon>
        <taxon>Pirellulales</taxon>
        <taxon>Pirellulaceae</taxon>
        <taxon>Novipirellula</taxon>
    </lineage>
</organism>
<dbReference type="Gene3D" id="1.20.1600.10">
    <property type="entry name" value="Outer membrane efflux proteins (OEP)"/>
    <property type="match status" value="2"/>
</dbReference>
<name>A0ABP9VKA2_9BACT</name>